<organism evidence="2">
    <name type="scientific">uncultured Blastococcus sp</name>
    <dbReference type="NCBI Taxonomy" id="217144"/>
    <lineage>
        <taxon>Bacteria</taxon>
        <taxon>Bacillati</taxon>
        <taxon>Actinomycetota</taxon>
        <taxon>Actinomycetes</taxon>
        <taxon>Geodermatophilales</taxon>
        <taxon>Geodermatophilaceae</taxon>
        <taxon>Blastococcus</taxon>
        <taxon>environmental samples</taxon>
    </lineage>
</organism>
<feature type="region of interest" description="Disordered" evidence="1">
    <location>
        <begin position="17"/>
        <end position="49"/>
    </location>
</feature>
<dbReference type="EMBL" id="CADCTI010000202">
    <property type="protein sequence ID" value="CAA9257798.1"/>
    <property type="molecule type" value="Genomic_DNA"/>
</dbReference>
<proteinExistence type="predicted"/>
<sequence length="49" mass="5029">MVPVGCPNDCGVESVPLNPGIVQPRQGVMHNQRGSGGKPTTGSRPTLTT</sequence>
<name>A0A6J4INK4_9ACTN</name>
<reference evidence="2" key="1">
    <citation type="submission" date="2020-02" db="EMBL/GenBank/DDBJ databases">
        <authorList>
            <person name="Meier V. D."/>
        </authorList>
    </citation>
    <scope>NUCLEOTIDE SEQUENCE</scope>
    <source>
        <strain evidence="2">AVDCRST_MAG57</strain>
    </source>
</reference>
<accession>A0A6J4INK4</accession>
<dbReference type="AlphaFoldDB" id="A0A6J4INK4"/>
<evidence type="ECO:0000313" key="2">
    <source>
        <dbReference type="EMBL" id="CAA9257798.1"/>
    </source>
</evidence>
<evidence type="ECO:0000256" key="1">
    <source>
        <dbReference type="SAM" id="MobiDB-lite"/>
    </source>
</evidence>
<protein>
    <submittedName>
        <fullName evidence="2">Uncharacterized protein</fullName>
    </submittedName>
</protein>
<gene>
    <name evidence="2" type="ORF">AVDCRST_MAG57-2473</name>
</gene>
<feature type="compositionally biased region" description="Polar residues" evidence="1">
    <location>
        <begin position="40"/>
        <end position="49"/>
    </location>
</feature>